<sequence>MQQLYEMNQFLYRPLATFPPYHPRNTISKAIIRLFHAAPDLSELAVFVNQQPIQKKLPYGQLSAYMEWDEGVYEIEVFKLATKERILSSRMMINGNETYTLCITGARTGFALLTEKQDSLIKQDELSALTFIQLSPDLPFIDIYERDQGMLSKELGYVNGTQTHHFSPNKYHFELKAAGTQSVLLDIPKVHLQTKRAYLILLHGFANGEPELMAKVVLSHQM</sequence>
<reference evidence="2 3" key="1">
    <citation type="submission" date="2019-10" db="EMBL/GenBank/DDBJ databases">
        <authorList>
            <person name="Karimi E."/>
        </authorList>
    </citation>
    <scope>NUCLEOTIDE SEQUENCE [LARGE SCALE GENOMIC DNA]</scope>
    <source>
        <strain evidence="2">Bacillus sp. 348</strain>
    </source>
</reference>
<dbReference type="Proteomes" id="UP000433089">
    <property type="component" value="Unassembled WGS sequence"/>
</dbReference>
<accession>A0A653S3S8</accession>
<dbReference type="EMBL" id="CABWLH010000009">
    <property type="protein sequence ID" value="VXB61877.1"/>
    <property type="molecule type" value="Genomic_DNA"/>
</dbReference>
<dbReference type="AlphaFoldDB" id="A0A653S3S8"/>
<proteinExistence type="predicted"/>
<evidence type="ECO:0000313" key="2">
    <source>
        <dbReference type="EMBL" id="VXB61877.1"/>
    </source>
</evidence>
<name>A0A653S3S8_BACAB</name>
<feature type="domain" description="DUF4397" evidence="1">
    <location>
        <begin position="32"/>
        <end position="144"/>
    </location>
</feature>
<dbReference type="Pfam" id="PF14344">
    <property type="entry name" value="DUF4397"/>
    <property type="match status" value="1"/>
</dbReference>
<organism evidence="2 3">
    <name type="scientific">Bacillus altitudinis</name>
    <dbReference type="NCBI Taxonomy" id="293387"/>
    <lineage>
        <taxon>Bacteria</taxon>
        <taxon>Bacillati</taxon>
        <taxon>Bacillota</taxon>
        <taxon>Bacilli</taxon>
        <taxon>Bacillales</taxon>
        <taxon>Bacillaceae</taxon>
        <taxon>Bacillus</taxon>
    </lineage>
</organism>
<dbReference type="InterPro" id="IPR025510">
    <property type="entry name" value="DUF4397"/>
</dbReference>
<gene>
    <name evidence="2" type="ORF">BACI348_41149</name>
</gene>
<protein>
    <recommendedName>
        <fullName evidence="1">DUF4397 domain-containing protein</fullName>
    </recommendedName>
</protein>
<evidence type="ECO:0000313" key="3">
    <source>
        <dbReference type="Proteomes" id="UP000433089"/>
    </source>
</evidence>
<evidence type="ECO:0000259" key="1">
    <source>
        <dbReference type="Pfam" id="PF14344"/>
    </source>
</evidence>
<dbReference type="RefSeq" id="WP_144679467.1">
    <property type="nucleotide sequence ID" value="NZ_CP174375.1"/>
</dbReference>